<reference evidence="2" key="1">
    <citation type="submission" date="2022-08" db="UniProtKB">
        <authorList>
            <consortium name="EnsemblMetazoa"/>
        </authorList>
    </citation>
    <scope>IDENTIFICATION</scope>
</reference>
<feature type="region of interest" description="Disordered" evidence="1">
    <location>
        <begin position="58"/>
        <end position="89"/>
    </location>
</feature>
<sequence length="110" mass="11921">MINNQAHQAVTFGEVLRAGQGKAAQQQPAAKYYYHIIIVIIKLSPLFDLRPHHMDRAGTVVHGKTPNSQSTGGPHRTTSDRPTKGTSCPLVVISSSGKLFAQPTTERATM</sequence>
<dbReference type="Proteomes" id="UP000075882">
    <property type="component" value="Unassembled WGS sequence"/>
</dbReference>
<protein>
    <submittedName>
        <fullName evidence="2">Uncharacterized protein</fullName>
    </submittedName>
</protein>
<dbReference type="AlphaFoldDB" id="A0A8W7P935"/>
<accession>A0A8W7P935</accession>
<dbReference type="EnsemblMetazoa" id="ACOM027977-RA">
    <property type="protein sequence ID" value="ACOM027977-PA.1"/>
    <property type="gene ID" value="ACOM027977"/>
</dbReference>
<name>A0A8W7P935_ANOCL</name>
<evidence type="ECO:0000313" key="2">
    <source>
        <dbReference type="EnsemblMetazoa" id="ACOM027977-PA.1"/>
    </source>
</evidence>
<evidence type="ECO:0000256" key="1">
    <source>
        <dbReference type="SAM" id="MobiDB-lite"/>
    </source>
</evidence>
<proteinExistence type="predicted"/>
<organism evidence="2">
    <name type="scientific">Anopheles coluzzii</name>
    <name type="common">African malaria mosquito</name>
    <dbReference type="NCBI Taxonomy" id="1518534"/>
    <lineage>
        <taxon>Eukaryota</taxon>
        <taxon>Metazoa</taxon>
        <taxon>Ecdysozoa</taxon>
        <taxon>Arthropoda</taxon>
        <taxon>Hexapoda</taxon>
        <taxon>Insecta</taxon>
        <taxon>Pterygota</taxon>
        <taxon>Neoptera</taxon>
        <taxon>Endopterygota</taxon>
        <taxon>Diptera</taxon>
        <taxon>Nematocera</taxon>
        <taxon>Culicoidea</taxon>
        <taxon>Culicidae</taxon>
        <taxon>Anophelinae</taxon>
        <taxon>Anopheles</taxon>
    </lineage>
</organism>